<sequence length="46" mass="5211">VFRCGETFIDWNGYELTNSNESILFKLGLLILDCFLSDVSDGSIQH</sequence>
<proteinExistence type="predicted"/>
<feature type="non-terminal residue" evidence="1">
    <location>
        <position position="1"/>
    </location>
</feature>
<reference evidence="1" key="1">
    <citation type="submission" date="2021-02" db="EMBL/GenBank/DDBJ databases">
        <authorList>
            <person name="Nowell W R."/>
        </authorList>
    </citation>
    <scope>NUCLEOTIDE SEQUENCE</scope>
</reference>
<organism evidence="1 2">
    <name type="scientific">Rotaria sordida</name>
    <dbReference type="NCBI Taxonomy" id="392033"/>
    <lineage>
        <taxon>Eukaryota</taxon>
        <taxon>Metazoa</taxon>
        <taxon>Spiralia</taxon>
        <taxon>Gnathifera</taxon>
        <taxon>Rotifera</taxon>
        <taxon>Eurotatoria</taxon>
        <taxon>Bdelloidea</taxon>
        <taxon>Philodinida</taxon>
        <taxon>Philodinidae</taxon>
        <taxon>Rotaria</taxon>
    </lineage>
</organism>
<accession>A0A820FFG0</accession>
<dbReference type="AlphaFoldDB" id="A0A820FFG0"/>
<protein>
    <submittedName>
        <fullName evidence="1">Uncharacterized protein</fullName>
    </submittedName>
</protein>
<dbReference type="Proteomes" id="UP000663823">
    <property type="component" value="Unassembled WGS sequence"/>
</dbReference>
<dbReference type="EMBL" id="CAJOAX010035848">
    <property type="protein sequence ID" value="CAF4263827.1"/>
    <property type="molecule type" value="Genomic_DNA"/>
</dbReference>
<evidence type="ECO:0000313" key="2">
    <source>
        <dbReference type="Proteomes" id="UP000663823"/>
    </source>
</evidence>
<comment type="caution">
    <text evidence="1">The sequence shown here is derived from an EMBL/GenBank/DDBJ whole genome shotgun (WGS) entry which is preliminary data.</text>
</comment>
<name>A0A820FFG0_9BILA</name>
<gene>
    <name evidence="1" type="ORF">OTI717_LOCUS40863</name>
</gene>
<evidence type="ECO:0000313" key="1">
    <source>
        <dbReference type="EMBL" id="CAF4263827.1"/>
    </source>
</evidence>